<dbReference type="GO" id="GO:0005840">
    <property type="term" value="C:ribosome"/>
    <property type="evidence" value="ECO:0007669"/>
    <property type="project" value="UniProtKB-KW"/>
</dbReference>
<evidence type="ECO:0000256" key="2">
    <source>
        <dbReference type="ARBA" id="ARBA00022730"/>
    </source>
</evidence>
<evidence type="ECO:0000256" key="4">
    <source>
        <dbReference type="ARBA" id="ARBA00022980"/>
    </source>
</evidence>
<dbReference type="NCBIfam" id="TIGR00061">
    <property type="entry name" value="L21"/>
    <property type="match status" value="1"/>
</dbReference>
<dbReference type="STRING" id="1802129.A3J04_00415"/>
<gene>
    <name evidence="6" type="primary">rplU</name>
    <name evidence="9" type="ORF">A3J04_00415</name>
</gene>
<name>A0A1G2H1U4_9BACT</name>
<keyword evidence="5 6" id="KW-0687">Ribonucleoprotein</keyword>
<dbReference type="GO" id="GO:0005737">
    <property type="term" value="C:cytoplasm"/>
    <property type="evidence" value="ECO:0007669"/>
    <property type="project" value="UniProtKB-ARBA"/>
</dbReference>
<evidence type="ECO:0000256" key="6">
    <source>
        <dbReference type="HAMAP-Rule" id="MF_01363"/>
    </source>
</evidence>
<feature type="compositionally biased region" description="Basic residues" evidence="8">
    <location>
        <begin position="80"/>
        <end position="90"/>
    </location>
</feature>
<comment type="caution">
    <text evidence="9">The sequence shown here is derived from an EMBL/GenBank/DDBJ whole genome shotgun (WGS) entry which is preliminary data.</text>
</comment>
<dbReference type="EMBL" id="MHNZ01000016">
    <property type="protein sequence ID" value="OGZ56444.1"/>
    <property type="molecule type" value="Genomic_DNA"/>
</dbReference>
<dbReference type="GO" id="GO:0019843">
    <property type="term" value="F:rRNA binding"/>
    <property type="evidence" value="ECO:0007669"/>
    <property type="project" value="UniProtKB-UniRule"/>
</dbReference>
<accession>A0A1G2H1U4</accession>
<reference evidence="9 10" key="1">
    <citation type="journal article" date="2016" name="Nat. Commun.">
        <title>Thousands of microbial genomes shed light on interconnected biogeochemical processes in an aquifer system.</title>
        <authorList>
            <person name="Anantharaman K."/>
            <person name="Brown C.T."/>
            <person name="Hug L.A."/>
            <person name="Sharon I."/>
            <person name="Castelle C.J."/>
            <person name="Probst A.J."/>
            <person name="Thomas B.C."/>
            <person name="Singh A."/>
            <person name="Wilkins M.J."/>
            <person name="Karaoz U."/>
            <person name="Brodie E.L."/>
            <person name="Williams K.H."/>
            <person name="Hubbard S.S."/>
            <person name="Banfield J.F."/>
        </authorList>
    </citation>
    <scope>NUCLEOTIDE SEQUENCE [LARGE SCALE GENOMIC DNA]</scope>
</reference>
<dbReference type="Proteomes" id="UP000177954">
    <property type="component" value="Unassembled WGS sequence"/>
</dbReference>
<organism evidence="9 10">
    <name type="scientific">Candidatus Ryanbacteria bacterium RIFCSPLOWO2_02_FULL_47_14</name>
    <dbReference type="NCBI Taxonomy" id="1802129"/>
    <lineage>
        <taxon>Bacteria</taxon>
        <taxon>Candidatus Ryaniibacteriota</taxon>
    </lineage>
</organism>
<evidence type="ECO:0000313" key="10">
    <source>
        <dbReference type="Proteomes" id="UP000177954"/>
    </source>
</evidence>
<dbReference type="InterPro" id="IPR028909">
    <property type="entry name" value="bL21-like"/>
</dbReference>
<evidence type="ECO:0000256" key="7">
    <source>
        <dbReference type="RuleBase" id="RU000562"/>
    </source>
</evidence>
<evidence type="ECO:0000256" key="3">
    <source>
        <dbReference type="ARBA" id="ARBA00022884"/>
    </source>
</evidence>
<dbReference type="PANTHER" id="PTHR21349:SF0">
    <property type="entry name" value="LARGE RIBOSOMAL SUBUNIT PROTEIN BL21M"/>
    <property type="match status" value="1"/>
</dbReference>
<dbReference type="AlphaFoldDB" id="A0A1G2H1U4"/>
<evidence type="ECO:0000256" key="8">
    <source>
        <dbReference type="SAM" id="MobiDB-lite"/>
    </source>
</evidence>
<dbReference type="Pfam" id="PF00829">
    <property type="entry name" value="Ribosomal_L21p"/>
    <property type="match status" value="1"/>
</dbReference>
<dbReference type="SUPFAM" id="SSF141091">
    <property type="entry name" value="L21p-like"/>
    <property type="match status" value="1"/>
</dbReference>
<protein>
    <recommendedName>
        <fullName evidence="6">Large ribosomal subunit protein bL21</fullName>
    </recommendedName>
</protein>
<dbReference type="PROSITE" id="PS01169">
    <property type="entry name" value="RIBOSOMAL_L21"/>
    <property type="match status" value="1"/>
</dbReference>
<dbReference type="InterPro" id="IPR018258">
    <property type="entry name" value="Ribosomal_bL21_CS"/>
</dbReference>
<proteinExistence type="inferred from homology"/>
<dbReference type="PANTHER" id="PTHR21349">
    <property type="entry name" value="50S RIBOSOMAL PROTEIN L21"/>
    <property type="match status" value="1"/>
</dbReference>
<dbReference type="GO" id="GO:1990904">
    <property type="term" value="C:ribonucleoprotein complex"/>
    <property type="evidence" value="ECO:0007669"/>
    <property type="project" value="UniProtKB-KW"/>
</dbReference>
<evidence type="ECO:0000256" key="5">
    <source>
        <dbReference type="ARBA" id="ARBA00023274"/>
    </source>
</evidence>
<keyword evidence="3 6" id="KW-0694">RNA-binding</keyword>
<dbReference type="GO" id="GO:0003735">
    <property type="term" value="F:structural constituent of ribosome"/>
    <property type="evidence" value="ECO:0007669"/>
    <property type="project" value="InterPro"/>
</dbReference>
<comment type="similarity">
    <text evidence="1 6 7">Belongs to the bacterial ribosomal protein bL21 family.</text>
</comment>
<feature type="region of interest" description="Disordered" evidence="8">
    <location>
        <begin position="80"/>
        <end position="103"/>
    </location>
</feature>
<dbReference type="GO" id="GO:0006412">
    <property type="term" value="P:translation"/>
    <property type="evidence" value="ECO:0007669"/>
    <property type="project" value="UniProtKB-UniRule"/>
</dbReference>
<comment type="function">
    <text evidence="6 7">This protein binds to 23S rRNA in the presence of protein L20.</text>
</comment>
<evidence type="ECO:0000313" key="9">
    <source>
        <dbReference type="EMBL" id="OGZ56444.1"/>
    </source>
</evidence>
<comment type="subunit">
    <text evidence="6">Part of the 50S ribosomal subunit. Contacts protein L20.</text>
</comment>
<dbReference type="InterPro" id="IPR036164">
    <property type="entry name" value="bL21-like_sf"/>
</dbReference>
<keyword evidence="2 6" id="KW-0699">rRNA-binding</keyword>
<sequence>MFAVIETGGKQYIVGENQKLKIEKLPLKAGEQVVFGKVLLLADGENIKIGKPYLEGISVEASLVAQGRGKKIRILRYHSKTRRRRRKGHRQPFSEVEIKSINK</sequence>
<evidence type="ECO:0000256" key="1">
    <source>
        <dbReference type="ARBA" id="ARBA00008563"/>
    </source>
</evidence>
<dbReference type="HAMAP" id="MF_01363">
    <property type="entry name" value="Ribosomal_bL21"/>
    <property type="match status" value="1"/>
</dbReference>
<dbReference type="InterPro" id="IPR001787">
    <property type="entry name" value="Ribosomal_bL21"/>
</dbReference>
<keyword evidence="4 6" id="KW-0689">Ribosomal protein</keyword>